<dbReference type="InterPro" id="IPR000160">
    <property type="entry name" value="GGDEF_dom"/>
</dbReference>
<dbReference type="PROSITE" id="PS50887">
    <property type="entry name" value="GGDEF"/>
    <property type="match status" value="1"/>
</dbReference>
<dbReference type="Pfam" id="PF00990">
    <property type="entry name" value="GGDEF"/>
    <property type="match status" value="1"/>
</dbReference>
<keyword evidence="2" id="KW-0472">Membrane</keyword>
<evidence type="ECO:0000313" key="5">
    <source>
        <dbReference type="Proteomes" id="UP000622604"/>
    </source>
</evidence>
<evidence type="ECO:0000259" key="3">
    <source>
        <dbReference type="PROSITE" id="PS50887"/>
    </source>
</evidence>
<protein>
    <recommendedName>
        <fullName evidence="3">GGDEF domain-containing protein</fullName>
    </recommendedName>
</protein>
<dbReference type="EMBL" id="BMZC01000001">
    <property type="protein sequence ID" value="GGZ48259.1"/>
    <property type="molecule type" value="Genomic_DNA"/>
</dbReference>
<reference evidence="4" key="2">
    <citation type="submission" date="2020-09" db="EMBL/GenBank/DDBJ databases">
        <authorList>
            <person name="Sun Q."/>
            <person name="Kim S."/>
        </authorList>
    </citation>
    <scope>NUCLEOTIDE SEQUENCE</scope>
    <source>
        <strain evidence="4">KCTC 32337</strain>
    </source>
</reference>
<dbReference type="Pfam" id="PF07494">
    <property type="entry name" value="Reg_prop"/>
    <property type="match status" value="4"/>
</dbReference>
<dbReference type="PANTHER" id="PTHR43547">
    <property type="entry name" value="TWO-COMPONENT HISTIDINE KINASE"/>
    <property type="match status" value="1"/>
</dbReference>
<dbReference type="RefSeq" id="WP_191865117.1">
    <property type="nucleotide sequence ID" value="NZ_BMZC01000001.1"/>
</dbReference>
<dbReference type="SUPFAM" id="SSF55073">
    <property type="entry name" value="Nucleotide cyclase"/>
    <property type="match status" value="1"/>
</dbReference>
<dbReference type="Proteomes" id="UP000622604">
    <property type="component" value="Unassembled WGS sequence"/>
</dbReference>
<dbReference type="InterPro" id="IPR011110">
    <property type="entry name" value="Reg_prop"/>
</dbReference>
<dbReference type="Gene3D" id="2.60.40.10">
    <property type="entry name" value="Immunoglobulins"/>
    <property type="match status" value="1"/>
</dbReference>
<organism evidence="4 5">
    <name type="scientific">Paraglaciecola chathamensis</name>
    <dbReference type="NCBI Taxonomy" id="368405"/>
    <lineage>
        <taxon>Bacteria</taxon>
        <taxon>Pseudomonadati</taxon>
        <taxon>Pseudomonadota</taxon>
        <taxon>Gammaproteobacteria</taxon>
        <taxon>Alteromonadales</taxon>
        <taxon>Alteromonadaceae</taxon>
        <taxon>Paraglaciecola</taxon>
    </lineage>
</organism>
<dbReference type="InterPro" id="IPR011123">
    <property type="entry name" value="Y_Y_Y"/>
</dbReference>
<dbReference type="SUPFAM" id="SSF63829">
    <property type="entry name" value="Calcium-dependent phosphotriesterase"/>
    <property type="match status" value="2"/>
</dbReference>
<evidence type="ECO:0000256" key="2">
    <source>
        <dbReference type="SAM" id="Phobius"/>
    </source>
</evidence>
<comment type="caution">
    <text evidence="4">The sequence shown here is derived from an EMBL/GenBank/DDBJ whole genome shotgun (WGS) entry which is preliminary data.</text>
</comment>
<evidence type="ECO:0000313" key="4">
    <source>
        <dbReference type="EMBL" id="GGZ48259.1"/>
    </source>
</evidence>
<dbReference type="InterPro" id="IPR013783">
    <property type="entry name" value="Ig-like_fold"/>
</dbReference>
<accession>A0A8H9M2L6</accession>
<dbReference type="CDD" id="cd01949">
    <property type="entry name" value="GGDEF"/>
    <property type="match status" value="1"/>
</dbReference>
<dbReference type="Gene3D" id="2.130.10.10">
    <property type="entry name" value="YVTN repeat-like/Quinoprotein amine dehydrogenase"/>
    <property type="match status" value="3"/>
</dbReference>
<gene>
    <name evidence="4" type="ORF">GCM10011274_02570</name>
</gene>
<dbReference type="PANTHER" id="PTHR43547:SF2">
    <property type="entry name" value="HYBRID SIGNAL TRANSDUCTION HISTIDINE KINASE C"/>
    <property type="match status" value="1"/>
</dbReference>
<dbReference type="Pfam" id="PF07495">
    <property type="entry name" value="Y_Y_Y"/>
    <property type="match status" value="1"/>
</dbReference>
<sequence>MFKNGMIWVVLSVFFSISISISASERTFFSFTPANFSKQLSQKTVRQVYQDSTGYLWFVTQEGLSRYDGYQLLKFVHDPRDPDSISSDNVLSILEDNQKRLWIATDGGGLNLFNSTKHTFSNITFQKDSLLTPSSDRLQALYLDSEGNIWIGYREGNFSRFNPKTLEFQHFYTDVLLSDVRRQARVTSITEDTDSIYFATDGNGLLKLEKSNYTLSRFFTESKNPLFSDRLTQVFIDAQERLWLTSFDAGISVSENGGQTHHTWQYQESQTHGIASNFVHSIYQDKKQRIWLGTEMGVSLLNSSGDFTTFTETDGIGSRKILSILQDPSGIMWFGTYSGITKGIEIPFEQIDRGLASEIVLGFAETASSKGERTIWVAGYDGLTQLDSEGQVQNVLNAHSVPALNDTRVMTVSGDNNILWFGTRDGGLGRLNVDSKVLKYFVHAPDNDESISFNGISSILPDEHGNLWVGTFGGGLNYLPYGSDKFVSYRHDPRDTRSINSDRILSVYRLEDNRLVVGTVSGINIFNPTSSDFDRIEHEPDNFDSLSAPMAWAFYQDDAEQLWVGTQGGGLNQWRKKDLNALNNHFSRYNSANGLPSSHIYSIQADEMDNLWLSSTAGLSRFNPATGKIRHFDSSQGLNDSEFNFGAGFTDSQGVMYFGGNFGFVRFQPNEIKDSKTVPPVVLVRIKKLNEEVGVDIQYQEQHEIVLDYLDYYISFEFAALDFNAPELNEYRYKLEGLDPNWVELEHARLASFTNLPPGKYVLNVQASNHLGLWNSEGVALPLRVLPPPWRTWWAYSLYAILLIVIVLDVIRRYRLKRQRASQHLIDLEEKVEERTTDLRLVNEKLEQISFTDPLTGLKNRRYLTQHLNNDVEIILAKHQERSLNQSQLVSKDADLIFFLMDLDHFKQVNDRYGHSAGDAVLVAVKSILETVFRDTDYLLRWGGEEFLIVARFVDRSSAETLAERLRCSIQAHRFNIEDNVAINVTCSIGFSVFPLLSNQPTALNWERTIDVADLCLYAAKKSSRNTWVGLLDLTCDEQDVFSAVVDKTEQLIQSGQLTLVSSIKDINNIRWR</sequence>
<name>A0A8H9M2L6_9ALTE</name>
<dbReference type="Gene3D" id="3.30.70.270">
    <property type="match status" value="1"/>
</dbReference>
<dbReference type="InterPro" id="IPR029787">
    <property type="entry name" value="Nucleotide_cyclase"/>
</dbReference>
<feature type="domain" description="GGDEF" evidence="3">
    <location>
        <begin position="894"/>
        <end position="1033"/>
    </location>
</feature>
<dbReference type="SMART" id="SM00267">
    <property type="entry name" value="GGDEF"/>
    <property type="match status" value="1"/>
</dbReference>
<dbReference type="NCBIfam" id="TIGR00254">
    <property type="entry name" value="GGDEF"/>
    <property type="match status" value="1"/>
</dbReference>
<keyword evidence="2" id="KW-0812">Transmembrane</keyword>
<evidence type="ECO:0000256" key="1">
    <source>
        <dbReference type="ARBA" id="ARBA00022553"/>
    </source>
</evidence>
<keyword evidence="2" id="KW-1133">Transmembrane helix</keyword>
<dbReference type="InterPro" id="IPR043128">
    <property type="entry name" value="Rev_trsase/Diguanyl_cyclase"/>
</dbReference>
<dbReference type="GO" id="GO:0000155">
    <property type="term" value="F:phosphorelay sensor kinase activity"/>
    <property type="evidence" value="ECO:0007669"/>
    <property type="project" value="TreeGrafter"/>
</dbReference>
<feature type="transmembrane region" description="Helical" evidence="2">
    <location>
        <begin position="793"/>
        <end position="811"/>
    </location>
</feature>
<proteinExistence type="predicted"/>
<dbReference type="AlphaFoldDB" id="A0A8H9M2L6"/>
<reference evidence="4" key="1">
    <citation type="journal article" date="2014" name="Int. J. Syst. Evol. Microbiol.">
        <title>Complete genome sequence of Corynebacterium casei LMG S-19264T (=DSM 44701T), isolated from a smear-ripened cheese.</title>
        <authorList>
            <consortium name="US DOE Joint Genome Institute (JGI-PGF)"/>
            <person name="Walter F."/>
            <person name="Albersmeier A."/>
            <person name="Kalinowski J."/>
            <person name="Ruckert C."/>
        </authorList>
    </citation>
    <scope>NUCLEOTIDE SEQUENCE</scope>
    <source>
        <strain evidence="4">KCTC 32337</strain>
    </source>
</reference>
<keyword evidence="1" id="KW-0597">Phosphoprotein</keyword>
<dbReference type="InterPro" id="IPR015943">
    <property type="entry name" value="WD40/YVTN_repeat-like_dom_sf"/>
</dbReference>